<dbReference type="PANTHER" id="PTHR10584:SF166">
    <property type="entry name" value="RIBOKINASE"/>
    <property type="match status" value="1"/>
</dbReference>
<evidence type="ECO:0000256" key="7">
    <source>
        <dbReference type="ARBA" id="ARBA00022958"/>
    </source>
</evidence>
<reference evidence="11 12" key="1">
    <citation type="submission" date="2018-02" db="EMBL/GenBank/DDBJ databases">
        <title>Whole genome sequencing of endophytic bacterium.</title>
        <authorList>
            <person name="Eedara R."/>
            <person name="Podile A.R."/>
        </authorList>
    </citation>
    <scope>NUCLEOTIDE SEQUENCE [LARGE SCALE GENOMIC DNA]</scope>
    <source>
        <strain evidence="11 12">RP1T</strain>
    </source>
</reference>
<dbReference type="AlphaFoldDB" id="A0A2S9QEH1"/>
<name>A0A2S9QEH1_9HYPH</name>
<feature type="binding site" evidence="9">
    <location>
        <begin position="10"/>
        <end position="12"/>
    </location>
    <ligand>
        <name>substrate</name>
    </ligand>
</feature>
<dbReference type="InterPro" id="IPR011877">
    <property type="entry name" value="Ribokinase"/>
</dbReference>
<keyword evidence="5 9" id="KW-0067">ATP-binding</keyword>
<dbReference type="UniPathway" id="UPA00916">
    <property type="reaction ID" value="UER00889"/>
</dbReference>
<keyword evidence="1 9" id="KW-0808">Transferase</keyword>
<accession>A0A2S9QEH1</accession>
<comment type="subunit">
    <text evidence="9">Homodimer.</text>
</comment>
<feature type="binding site" evidence="9">
    <location>
        <position position="271"/>
    </location>
    <ligand>
        <name>K(+)</name>
        <dbReference type="ChEBI" id="CHEBI:29103"/>
    </ligand>
</feature>
<comment type="function">
    <text evidence="9">Catalyzes the phosphorylation of ribose at O-5 in a reaction requiring ATP and magnesium. The resulting D-ribose-5-phosphate can then be used either for sythesis of nucleotides, histidine, and tryptophan, or as a component of the pentose phosphate pathway.</text>
</comment>
<evidence type="ECO:0000256" key="2">
    <source>
        <dbReference type="ARBA" id="ARBA00022723"/>
    </source>
</evidence>
<dbReference type="GO" id="GO:0005829">
    <property type="term" value="C:cytosol"/>
    <property type="evidence" value="ECO:0007669"/>
    <property type="project" value="TreeGrafter"/>
</dbReference>
<dbReference type="PANTHER" id="PTHR10584">
    <property type="entry name" value="SUGAR KINASE"/>
    <property type="match status" value="1"/>
</dbReference>
<dbReference type="GO" id="GO:0046872">
    <property type="term" value="F:metal ion binding"/>
    <property type="evidence" value="ECO:0007669"/>
    <property type="project" value="UniProtKB-KW"/>
</dbReference>
<evidence type="ECO:0000256" key="6">
    <source>
        <dbReference type="ARBA" id="ARBA00022842"/>
    </source>
</evidence>
<dbReference type="Pfam" id="PF00294">
    <property type="entry name" value="PfkB"/>
    <property type="match status" value="2"/>
</dbReference>
<comment type="caution">
    <text evidence="9">Lacks conserved residue(s) required for the propagation of feature annotation.</text>
</comment>
<feature type="binding site" evidence="9">
    <location>
        <position position="305"/>
    </location>
    <ligand>
        <name>K(+)</name>
        <dbReference type="ChEBI" id="CHEBI:29103"/>
    </ligand>
</feature>
<evidence type="ECO:0000256" key="8">
    <source>
        <dbReference type="ARBA" id="ARBA00023277"/>
    </source>
</evidence>
<dbReference type="Gene3D" id="3.40.1190.20">
    <property type="match status" value="1"/>
</dbReference>
<evidence type="ECO:0000256" key="9">
    <source>
        <dbReference type="HAMAP-Rule" id="MF_01987"/>
    </source>
</evidence>
<dbReference type="GO" id="GO:0004747">
    <property type="term" value="F:ribokinase activity"/>
    <property type="evidence" value="ECO:0007669"/>
    <property type="project" value="UniProtKB-UniRule"/>
</dbReference>
<comment type="activity regulation">
    <text evidence="9">Activated by a monovalent cation that binds near, but not in, the active site. The most likely occupant of the site in vivo is potassium. Ion binding induces a conformational change that may alter substrate affinity.</text>
</comment>
<keyword evidence="6 9" id="KW-0460">Magnesium</keyword>
<comment type="caution">
    <text evidence="11">The sequence shown here is derived from an EMBL/GenBank/DDBJ whole genome shotgun (WGS) entry which is preliminary data.</text>
</comment>
<dbReference type="SUPFAM" id="SSF53613">
    <property type="entry name" value="Ribokinase-like"/>
    <property type="match status" value="1"/>
</dbReference>
<dbReference type="EMBL" id="PUEJ01000003">
    <property type="protein sequence ID" value="PRH87742.1"/>
    <property type="molecule type" value="Genomic_DNA"/>
</dbReference>
<comment type="cofactor">
    <cofactor evidence="9">
        <name>Mg(2+)</name>
        <dbReference type="ChEBI" id="CHEBI:18420"/>
    </cofactor>
    <text evidence="9">Requires a divalent cation, most likely magnesium in vivo, as an electrophilic catalyst to aid phosphoryl group transfer. It is the chelate of the metal and the nucleotide that is the actual substrate.</text>
</comment>
<feature type="domain" description="Carbohydrate kinase PfkB" evidence="10">
    <location>
        <begin position="4"/>
        <end position="164"/>
    </location>
</feature>
<feature type="binding site" evidence="9">
    <location>
        <begin position="274"/>
        <end position="275"/>
    </location>
    <ligand>
        <name>ATP</name>
        <dbReference type="ChEBI" id="CHEBI:30616"/>
    </ligand>
</feature>
<gene>
    <name evidence="9" type="primary">rbsK</name>
    <name evidence="11" type="ORF">C5L14_07375</name>
</gene>
<organism evidence="11 12">
    <name type="scientific">Labrys okinawensis</name>
    <dbReference type="NCBI Taxonomy" id="346911"/>
    <lineage>
        <taxon>Bacteria</taxon>
        <taxon>Pseudomonadati</taxon>
        <taxon>Pseudomonadota</taxon>
        <taxon>Alphaproteobacteria</taxon>
        <taxon>Hyphomicrobiales</taxon>
        <taxon>Xanthobacteraceae</taxon>
        <taxon>Labrys</taxon>
    </lineage>
</organism>
<dbReference type="GO" id="GO:0019303">
    <property type="term" value="P:D-ribose catabolic process"/>
    <property type="evidence" value="ECO:0007669"/>
    <property type="project" value="UniProtKB-UniRule"/>
</dbReference>
<keyword evidence="8 9" id="KW-0119">Carbohydrate metabolism</keyword>
<evidence type="ECO:0000256" key="5">
    <source>
        <dbReference type="ARBA" id="ARBA00022840"/>
    </source>
</evidence>
<comment type="similarity">
    <text evidence="9">Belongs to the carbohydrate kinase PfkB family. Ribokinase subfamily.</text>
</comment>
<feature type="binding site" evidence="9">
    <location>
        <begin position="38"/>
        <end position="42"/>
    </location>
    <ligand>
        <name>substrate</name>
    </ligand>
</feature>
<dbReference type="EC" id="2.7.1.15" evidence="9"/>
<feature type="binding site" evidence="9">
    <location>
        <position position="269"/>
    </location>
    <ligand>
        <name>K(+)</name>
        <dbReference type="ChEBI" id="CHEBI:29103"/>
    </ligand>
</feature>
<dbReference type="RefSeq" id="WP_105861410.1">
    <property type="nucleotide sequence ID" value="NZ_PUEJ01000003.1"/>
</dbReference>
<feature type="domain" description="Carbohydrate kinase PfkB" evidence="10">
    <location>
        <begin position="193"/>
        <end position="316"/>
    </location>
</feature>
<dbReference type="Proteomes" id="UP000237682">
    <property type="component" value="Unassembled WGS sequence"/>
</dbReference>
<evidence type="ECO:0000256" key="4">
    <source>
        <dbReference type="ARBA" id="ARBA00022777"/>
    </source>
</evidence>
<keyword evidence="3 9" id="KW-0547">Nucleotide-binding</keyword>
<keyword evidence="4 9" id="KW-0418">Kinase</keyword>
<evidence type="ECO:0000256" key="1">
    <source>
        <dbReference type="ARBA" id="ARBA00022679"/>
    </source>
</evidence>
<dbReference type="InterPro" id="IPR029056">
    <property type="entry name" value="Ribokinase-like"/>
</dbReference>
<keyword evidence="7 9" id="KW-0630">Potassium</keyword>
<evidence type="ECO:0000256" key="3">
    <source>
        <dbReference type="ARBA" id="ARBA00022741"/>
    </source>
</evidence>
<feature type="binding site" evidence="9">
    <location>
        <begin position="241"/>
        <end position="246"/>
    </location>
    <ligand>
        <name>ATP</name>
        <dbReference type="ChEBI" id="CHEBI:30616"/>
    </ligand>
</feature>
<feature type="binding site" evidence="9">
    <location>
        <position position="310"/>
    </location>
    <ligand>
        <name>K(+)</name>
        <dbReference type="ChEBI" id="CHEBI:29103"/>
    </ligand>
</feature>
<feature type="binding site" evidence="9">
    <location>
        <position position="275"/>
    </location>
    <ligand>
        <name>substrate</name>
    </ligand>
</feature>
<feature type="binding site" evidence="9">
    <location>
        <position position="308"/>
    </location>
    <ligand>
        <name>K(+)</name>
        <dbReference type="ChEBI" id="CHEBI:29103"/>
    </ligand>
</feature>
<dbReference type="InterPro" id="IPR011611">
    <property type="entry name" value="PfkB_dom"/>
</dbReference>
<comment type="subcellular location">
    <subcellularLocation>
        <location evidence="9">Cytoplasm</location>
    </subcellularLocation>
</comment>
<comment type="catalytic activity">
    <reaction evidence="9">
        <text>D-ribose + ATP = D-ribose 5-phosphate + ADP + H(+)</text>
        <dbReference type="Rhea" id="RHEA:13697"/>
        <dbReference type="ChEBI" id="CHEBI:15378"/>
        <dbReference type="ChEBI" id="CHEBI:30616"/>
        <dbReference type="ChEBI" id="CHEBI:47013"/>
        <dbReference type="ChEBI" id="CHEBI:78346"/>
        <dbReference type="ChEBI" id="CHEBI:456216"/>
        <dbReference type="EC" id="2.7.1.15"/>
    </reaction>
</comment>
<dbReference type="OrthoDB" id="9775849at2"/>
<dbReference type="HAMAP" id="MF_01987">
    <property type="entry name" value="Ribokinase"/>
    <property type="match status" value="1"/>
</dbReference>
<proteinExistence type="inferred from homology"/>
<feature type="active site" description="Proton acceptor" evidence="9">
    <location>
        <position position="275"/>
    </location>
</feature>
<keyword evidence="12" id="KW-1185">Reference proteome</keyword>
<dbReference type="CDD" id="cd01174">
    <property type="entry name" value="ribokinase"/>
    <property type="match status" value="1"/>
</dbReference>
<protein>
    <recommendedName>
        <fullName evidence="9">Ribokinase</fullName>
        <shortName evidence="9">RK</shortName>
        <ecNumber evidence="9">2.7.1.15</ecNumber>
    </recommendedName>
</protein>
<evidence type="ECO:0000313" key="12">
    <source>
        <dbReference type="Proteomes" id="UP000237682"/>
    </source>
</evidence>
<feature type="binding site" evidence="9">
    <location>
        <position position="210"/>
    </location>
    <ligand>
        <name>ATP</name>
        <dbReference type="ChEBI" id="CHEBI:30616"/>
    </ligand>
</feature>
<keyword evidence="2 9" id="KW-0479">Metal-binding</keyword>
<evidence type="ECO:0000313" key="11">
    <source>
        <dbReference type="EMBL" id="PRH87742.1"/>
    </source>
</evidence>
<dbReference type="GO" id="GO:0005524">
    <property type="term" value="F:ATP binding"/>
    <property type="evidence" value="ECO:0007669"/>
    <property type="project" value="UniProtKB-UniRule"/>
</dbReference>
<comment type="pathway">
    <text evidence="9">Carbohydrate metabolism; D-ribose degradation; D-ribose 5-phosphate from beta-D-ribopyranose: step 2/2.</text>
</comment>
<feature type="binding site" evidence="9">
    <location>
        <position position="314"/>
    </location>
    <ligand>
        <name>K(+)</name>
        <dbReference type="ChEBI" id="CHEBI:29103"/>
    </ligand>
</feature>
<sequence>MAVHVVGNVCVDTTFRLERFPVPGETLNASGHADGVGGKGANQAIAASRTGADVTLWTAVGDDAAGGWIADRLAAENLTCRLTAKPPPTDRSAVLVEAGGENIIVTGSLCAEAFDPLAETDIAARITSGDIVVMQGNLSTRATAACLELARHRGARTILNPSPLPADAGKARNRSVDLQIDISSRDYSDVDPKVDTPTLPLPLADIVIVNEGEARTLTRSGDPAQAAAELLRQGAGVVLVTLGSRGCLIAEDETGSTRRLPAPSVIAVDTSGAGDVFCGVFAGGIDLGMTPADAASLAIAAAAIAVSRNGTSDSCPSTAEIGNLIRTLETEKP</sequence>
<dbReference type="PRINTS" id="PR00990">
    <property type="entry name" value="RIBOKINASE"/>
</dbReference>
<dbReference type="InterPro" id="IPR002139">
    <property type="entry name" value="Ribo/fructo_kinase"/>
</dbReference>
<keyword evidence="9" id="KW-0963">Cytoplasm</keyword>
<evidence type="ECO:0000259" key="10">
    <source>
        <dbReference type="Pfam" id="PF00294"/>
    </source>
</evidence>